<protein>
    <recommendedName>
        <fullName evidence="2">Lipoprotein</fullName>
    </recommendedName>
</protein>
<accession>A0A1J5PLP7</accession>
<dbReference type="AlphaFoldDB" id="A0A1J5PLP7"/>
<gene>
    <name evidence="1" type="ORF">GALL_539890</name>
</gene>
<organism evidence="1">
    <name type="scientific">mine drainage metagenome</name>
    <dbReference type="NCBI Taxonomy" id="410659"/>
    <lineage>
        <taxon>unclassified sequences</taxon>
        <taxon>metagenomes</taxon>
        <taxon>ecological metagenomes</taxon>
    </lineage>
</organism>
<dbReference type="Gene3D" id="3.30.110.70">
    <property type="entry name" value="Hypothetical protein apc22750. Chain B"/>
    <property type="match status" value="1"/>
</dbReference>
<proteinExistence type="predicted"/>
<sequence>MNVVAKTMLVALVGVAMLAGCTLTRGSHLVIGNTRPPINPADVRIYTELPANYQKIAMVSADARNDFASQQNLSDNAIERLKKEAAEVGANGILLNGFGNYVVGSSGVVNMLQTSPNTAFGVGAMNTRTGKEAQGLAIYVPQQ</sequence>
<dbReference type="EMBL" id="MLJW01008095">
    <property type="protein sequence ID" value="OIQ64461.1"/>
    <property type="molecule type" value="Genomic_DNA"/>
</dbReference>
<evidence type="ECO:0000313" key="1">
    <source>
        <dbReference type="EMBL" id="OIQ64461.1"/>
    </source>
</evidence>
<comment type="caution">
    <text evidence="1">The sequence shown here is derived from an EMBL/GenBank/DDBJ whole genome shotgun (WGS) entry which is preliminary data.</text>
</comment>
<dbReference type="PROSITE" id="PS51257">
    <property type="entry name" value="PROKAR_LIPOPROTEIN"/>
    <property type="match status" value="1"/>
</dbReference>
<reference evidence="1" key="1">
    <citation type="submission" date="2016-10" db="EMBL/GenBank/DDBJ databases">
        <title>Sequence of Gallionella enrichment culture.</title>
        <authorList>
            <person name="Poehlein A."/>
            <person name="Muehling M."/>
            <person name="Daniel R."/>
        </authorList>
    </citation>
    <scope>NUCLEOTIDE SEQUENCE</scope>
</reference>
<evidence type="ECO:0008006" key="2">
    <source>
        <dbReference type="Google" id="ProtNLM"/>
    </source>
</evidence>
<name>A0A1J5PLP7_9ZZZZ</name>